<evidence type="ECO:0000313" key="2">
    <source>
        <dbReference type="EMBL" id="MBN7795919.1"/>
    </source>
</evidence>
<dbReference type="EMBL" id="JAFKCZ010000004">
    <property type="protein sequence ID" value="MBN7795919.1"/>
    <property type="molecule type" value="Genomic_DNA"/>
</dbReference>
<dbReference type="Pfam" id="PF06742">
    <property type="entry name" value="DUF1214"/>
    <property type="match status" value="2"/>
</dbReference>
<dbReference type="SUPFAM" id="SSF160935">
    <property type="entry name" value="VPA0735-like"/>
    <property type="match status" value="1"/>
</dbReference>
<dbReference type="Gene3D" id="2.60.120.600">
    <property type="entry name" value="Domain of unknown function DUF1214, C-terminal domain"/>
    <property type="match status" value="1"/>
</dbReference>
<dbReference type="AlphaFoldDB" id="A0A939DD71"/>
<organism evidence="2 3">
    <name type="scientific">Parahaliea mediterranea</name>
    <dbReference type="NCBI Taxonomy" id="651086"/>
    <lineage>
        <taxon>Bacteria</taxon>
        <taxon>Pseudomonadati</taxon>
        <taxon>Pseudomonadota</taxon>
        <taxon>Gammaproteobacteria</taxon>
        <taxon>Cellvibrionales</taxon>
        <taxon>Halieaceae</taxon>
        <taxon>Parahaliea</taxon>
    </lineage>
</organism>
<dbReference type="InterPro" id="IPR037049">
    <property type="entry name" value="DUF1214_C_sf"/>
</dbReference>
<gene>
    <name evidence="2" type="ORF">JYP50_04925</name>
</gene>
<dbReference type="RefSeq" id="WP_206559375.1">
    <property type="nucleotide sequence ID" value="NZ_JAFKCZ010000004.1"/>
</dbReference>
<comment type="caution">
    <text evidence="2">The sequence shown here is derived from an EMBL/GenBank/DDBJ whole genome shotgun (WGS) entry which is preliminary data.</text>
</comment>
<name>A0A939DD71_9GAMM</name>
<dbReference type="InterPro" id="IPR010621">
    <property type="entry name" value="DUF1214"/>
</dbReference>
<feature type="domain" description="DUF1214" evidence="1">
    <location>
        <begin position="90"/>
        <end position="172"/>
    </location>
</feature>
<feature type="domain" description="DUF1214" evidence="1">
    <location>
        <begin position="293"/>
        <end position="346"/>
    </location>
</feature>
<keyword evidence="3" id="KW-1185">Reference proteome</keyword>
<proteinExistence type="predicted"/>
<dbReference type="Proteomes" id="UP000664303">
    <property type="component" value="Unassembled WGS sequence"/>
</dbReference>
<evidence type="ECO:0000313" key="3">
    <source>
        <dbReference type="Proteomes" id="UP000664303"/>
    </source>
</evidence>
<protein>
    <submittedName>
        <fullName evidence="2">DUF1214 domain-containing protein</fullName>
    </submittedName>
</protein>
<evidence type="ECO:0000259" key="1">
    <source>
        <dbReference type="Pfam" id="PF06742"/>
    </source>
</evidence>
<reference evidence="2" key="1">
    <citation type="submission" date="2021-02" db="EMBL/GenBank/DDBJ databases">
        <title>PHA producing bacteria isolated from coastal sediment in Guangdong, Shenzhen.</title>
        <authorList>
            <person name="Zheng W."/>
            <person name="Yu S."/>
            <person name="Huang Y."/>
        </authorList>
    </citation>
    <scope>NUCLEOTIDE SEQUENCE</scope>
    <source>
        <strain evidence="2">TN14-10</strain>
    </source>
</reference>
<accession>A0A939DD71</accession>
<sequence>MFGDCKDDEQLRDTWHRFCDELREAGELIFRDTTPANPVTRATGLRLLARNISLGLQFELENNDPRVPHLMHYFDPVRKQGGDNADALYQGAPINGTDTYRISGNRGTAAFFAVTVLENGETPWGGAVVGTLLGDDLEVDEHGDFELYLGPEPQPGNWIKTSPDSYRVTFRQFFNDWENERRMEARIERLGPPAVPEDFTPERARAGLLGAARWVAWSTHFWADKIDLWKARRNEFVSYGELEDKKIDFTPAGTPLIAYWRVPRDEALLIRVTPPKDCTYWNCEFGNYWWETMDYRQRITSINGHYAHYEEDGSLLVIISHEDPGVGNWMDPSGHEDGYITFRWMGTAEVARPVCEQVPISGINALDGGNTRVSVQSRRKGLQQRTCGVPRRFYPL</sequence>